<dbReference type="PANTHER" id="PTHR21496:SF0">
    <property type="entry name" value="RIESKE DOMAIN-CONTAINING PROTEIN"/>
    <property type="match status" value="1"/>
</dbReference>
<reference evidence="7 8" key="1">
    <citation type="submission" date="2023-04" db="EMBL/GenBank/DDBJ databases">
        <title>Genome of Basidiobolus ranarum AG-B5.</title>
        <authorList>
            <person name="Stajich J.E."/>
            <person name="Carter-House D."/>
            <person name="Gryganskyi A."/>
        </authorList>
    </citation>
    <scope>NUCLEOTIDE SEQUENCE [LARGE SCALE GENOMIC DNA]</scope>
    <source>
        <strain evidence="7 8">AG-B5</strain>
    </source>
</reference>
<evidence type="ECO:0000256" key="2">
    <source>
        <dbReference type="ARBA" id="ARBA00022723"/>
    </source>
</evidence>
<dbReference type="PROSITE" id="PS51296">
    <property type="entry name" value="RIESKE"/>
    <property type="match status" value="1"/>
</dbReference>
<comment type="cofactor">
    <cofactor evidence="5">
        <name>[2Fe-2S] cluster</name>
        <dbReference type="ChEBI" id="CHEBI:190135"/>
    </cofactor>
</comment>
<keyword evidence="3" id="KW-0408">Iron</keyword>
<evidence type="ECO:0000259" key="6">
    <source>
        <dbReference type="PROSITE" id="PS51296"/>
    </source>
</evidence>
<proteinExistence type="predicted"/>
<evidence type="ECO:0000313" key="7">
    <source>
        <dbReference type="EMBL" id="KAK9674949.1"/>
    </source>
</evidence>
<feature type="domain" description="Rieske" evidence="6">
    <location>
        <begin position="26"/>
        <end position="126"/>
    </location>
</feature>
<keyword evidence="4" id="KW-0411">Iron-sulfur</keyword>
<evidence type="ECO:0000256" key="5">
    <source>
        <dbReference type="ARBA" id="ARBA00034078"/>
    </source>
</evidence>
<evidence type="ECO:0000313" key="8">
    <source>
        <dbReference type="Proteomes" id="UP001479436"/>
    </source>
</evidence>
<dbReference type="CDD" id="cd03467">
    <property type="entry name" value="Rieske"/>
    <property type="match status" value="1"/>
</dbReference>
<name>A0ABR2VLG5_9FUNG</name>
<protein>
    <recommendedName>
        <fullName evidence="6">Rieske domain-containing protein</fullName>
    </recommendedName>
</protein>
<dbReference type="PANTHER" id="PTHR21496">
    <property type="entry name" value="FERREDOXIN-RELATED"/>
    <property type="match status" value="1"/>
</dbReference>
<sequence length="131" mass="14510">MNDSWVLVGSELEITFTKEGCNSWSKFSCKNVRLPSESGSEKEGKLVSVIKNGEKYHAFDAVCPHRGAMLGEGHISDIEDMGITWGQAIVCPVHHWWFNLDSGQCDRSPHKISIYPVKVEEGNVYVGSTPA</sequence>
<keyword evidence="1" id="KW-0001">2Fe-2S</keyword>
<gene>
    <name evidence="7" type="ORF">K7432_016768</name>
</gene>
<comment type="caution">
    <text evidence="7">The sequence shown here is derived from an EMBL/GenBank/DDBJ whole genome shotgun (WGS) entry which is preliminary data.</text>
</comment>
<keyword evidence="2" id="KW-0479">Metal-binding</keyword>
<organism evidence="7 8">
    <name type="scientific">Basidiobolus ranarum</name>
    <dbReference type="NCBI Taxonomy" id="34480"/>
    <lineage>
        <taxon>Eukaryota</taxon>
        <taxon>Fungi</taxon>
        <taxon>Fungi incertae sedis</taxon>
        <taxon>Zoopagomycota</taxon>
        <taxon>Entomophthoromycotina</taxon>
        <taxon>Basidiobolomycetes</taxon>
        <taxon>Basidiobolales</taxon>
        <taxon>Basidiobolaceae</taxon>
        <taxon>Basidiobolus</taxon>
    </lineage>
</organism>
<evidence type="ECO:0000256" key="1">
    <source>
        <dbReference type="ARBA" id="ARBA00022714"/>
    </source>
</evidence>
<dbReference type="Proteomes" id="UP001479436">
    <property type="component" value="Unassembled WGS sequence"/>
</dbReference>
<dbReference type="SUPFAM" id="SSF50022">
    <property type="entry name" value="ISP domain"/>
    <property type="match status" value="1"/>
</dbReference>
<dbReference type="Pfam" id="PF00355">
    <property type="entry name" value="Rieske"/>
    <property type="match status" value="1"/>
</dbReference>
<accession>A0ABR2VLG5</accession>
<evidence type="ECO:0000256" key="4">
    <source>
        <dbReference type="ARBA" id="ARBA00023014"/>
    </source>
</evidence>
<dbReference type="InterPro" id="IPR036922">
    <property type="entry name" value="Rieske_2Fe-2S_sf"/>
</dbReference>
<dbReference type="EMBL" id="JASJQH010009868">
    <property type="protein sequence ID" value="KAK9674949.1"/>
    <property type="molecule type" value="Genomic_DNA"/>
</dbReference>
<evidence type="ECO:0000256" key="3">
    <source>
        <dbReference type="ARBA" id="ARBA00023004"/>
    </source>
</evidence>
<dbReference type="Gene3D" id="2.102.10.10">
    <property type="entry name" value="Rieske [2Fe-2S] iron-sulphur domain"/>
    <property type="match status" value="1"/>
</dbReference>
<keyword evidence="8" id="KW-1185">Reference proteome</keyword>
<dbReference type="InterPro" id="IPR017941">
    <property type="entry name" value="Rieske_2Fe-2S"/>
</dbReference>